<dbReference type="SMART" id="SM00388">
    <property type="entry name" value="HisKA"/>
    <property type="match status" value="1"/>
</dbReference>
<evidence type="ECO:0000256" key="4">
    <source>
        <dbReference type="ARBA" id="ARBA00022553"/>
    </source>
</evidence>
<dbReference type="InterPro" id="IPR003594">
    <property type="entry name" value="HATPase_dom"/>
</dbReference>
<dbReference type="SUPFAM" id="SSF55874">
    <property type="entry name" value="ATPase domain of HSP90 chaperone/DNA topoisomerase II/histidine kinase"/>
    <property type="match status" value="1"/>
</dbReference>
<feature type="region of interest" description="Disordered" evidence="10">
    <location>
        <begin position="125"/>
        <end position="148"/>
    </location>
</feature>
<accession>A0ABS7RNN5</accession>
<gene>
    <name evidence="15" type="ORF">K1X13_17670</name>
</gene>
<keyword evidence="9" id="KW-0175">Coiled coil</keyword>
<dbReference type="Pfam" id="PF08448">
    <property type="entry name" value="PAS_4"/>
    <property type="match status" value="1"/>
</dbReference>
<evidence type="ECO:0000259" key="13">
    <source>
        <dbReference type="PROSITE" id="PS50112"/>
    </source>
</evidence>
<evidence type="ECO:0000259" key="12">
    <source>
        <dbReference type="PROSITE" id="PS50110"/>
    </source>
</evidence>
<evidence type="ECO:0000256" key="9">
    <source>
        <dbReference type="SAM" id="Coils"/>
    </source>
</evidence>
<dbReference type="Gene3D" id="3.30.450.20">
    <property type="entry name" value="PAS domain"/>
    <property type="match status" value="2"/>
</dbReference>
<dbReference type="Pfam" id="PF13426">
    <property type="entry name" value="PAS_9"/>
    <property type="match status" value="1"/>
</dbReference>
<dbReference type="EC" id="2.7.13.3" evidence="3"/>
<dbReference type="EMBL" id="JAIEZQ010000003">
    <property type="protein sequence ID" value="MBY9076664.1"/>
    <property type="molecule type" value="Genomic_DNA"/>
</dbReference>
<dbReference type="InterPro" id="IPR013656">
    <property type="entry name" value="PAS_4"/>
</dbReference>
<keyword evidence="7" id="KW-0902">Two-component regulatory system</keyword>
<feature type="compositionally biased region" description="Pro residues" evidence="10">
    <location>
        <begin position="657"/>
        <end position="667"/>
    </location>
</feature>
<dbReference type="Pfam" id="PF02518">
    <property type="entry name" value="HATPase_c"/>
    <property type="match status" value="1"/>
</dbReference>
<dbReference type="PROSITE" id="PS50110">
    <property type="entry name" value="RESPONSE_REGULATORY"/>
    <property type="match status" value="1"/>
</dbReference>
<reference evidence="15 16" key="1">
    <citation type="submission" date="2021-08" db="EMBL/GenBank/DDBJ databases">
        <title>Nocardioides bacterium WL0053 sp. nov., isolated from the sediment.</title>
        <authorList>
            <person name="Wang L."/>
            <person name="Zhang D."/>
            <person name="Zhang A."/>
        </authorList>
    </citation>
    <scope>NUCLEOTIDE SEQUENCE [LARGE SCALE GENOMIC DNA]</scope>
    <source>
        <strain evidence="15 16">WL0053</strain>
    </source>
</reference>
<comment type="caution">
    <text evidence="15">The sequence shown here is derived from an EMBL/GenBank/DDBJ whole genome shotgun (WGS) entry which is preliminary data.</text>
</comment>
<proteinExistence type="predicted"/>
<dbReference type="SUPFAM" id="SSF52172">
    <property type="entry name" value="CheY-like"/>
    <property type="match status" value="1"/>
</dbReference>
<evidence type="ECO:0000313" key="16">
    <source>
        <dbReference type="Proteomes" id="UP000754710"/>
    </source>
</evidence>
<dbReference type="Gene3D" id="3.40.50.2300">
    <property type="match status" value="1"/>
</dbReference>
<dbReference type="SMART" id="SM00448">
    <property type="entry name" value="REC"/>
    <property type="match status" value="1"/>
</dbReference>
<name>A0ABS7RNN5_9ACTN</name>
<feature type="domain" description="Histidine kinase" evidence="11">
    <location>
        <begin position="442"/>
        <end position="653"/>
    </location>
</feature>
<dbReference type="InterPro" id="IPR001789">
    <property type="entry name" value="Sig_transdc_resp-reg_receiver"/>
</dbReference>
<dbReference type="PANTHER" id="PTHR43047">
    <property type="entry name" value="TWO-COMPONENT HISTIDINE PROTEIN KINASE"/>
    <property type="match status" value="1"/>
</dbReference>
<dbReference type="Pfam" id="PF00072">
    <property type="entry name" value="Response_reg"/>
    <property type="match status" value="1"/>
</dbReference>
<dbReference type="CDD" id="cd00075">
    <property type="entry name" value="HATPase"/>
    <property type="match status" value="1"/>
</dbReference>
<dbReference type="InterPro" id="IPR036097">
    <property type="entry name" value="HisK_dim/P_sf"/>
</dbReference>
<dbReference type="InterPro" id="IPR000700">
    <property type="entry name" value="PAS-assoc_C"/>
</dbReference>
<dbReference type="SUPFAM" id="SSF55785">
    <property type="entry name" value="PYP-like sensor domain (PAS domain)"/>
    <property type="match status" value="2"/>
</dbReference>
<dbReference type="CDD" id="cd00130">
    <property type="entry name" value="PAS"/>
    <property type="match status" value="1"/>
</dbReference>
<dbReference type="InterPro" id="IPR011006">
    <property type="entry name" value="CheY-like_superfamily"/>
</dbReference>
<evidence type="ECO:0000256" key="5">
    <source>
        <dbReference type="ARBA" id="ARBA00022679"/>
    </source>
</evidence>
<dbReference type="InterPro" id="IPR004358">
    <property type="entry name" value="Sig_transdc_His_kin-like_C"/>
</dbReference>
<evidence type="ECO:0000313" key="15">
    <source>
        <dbReference type="EMBL" id="MBY9076664.1"/>
    </source>
</evidence>
<evidence type="ECO:0000256" key="7">
    <source>
        <dbReference type="ARBA" id="ARBA00023012"/>
    </source>
</evidence>
<protein>
    <recommendedName>
        <fullName evidence="3">histidine kinase</fullName>
        <ecNumber evidence="3">2.7.13.3</ecNumber>
    </recommendedName>
</protein>
<dbReference type="InterPro" id="IPR058245">
    <property type="entry name" value="NreC/VraR/RcsB-like_REC"/>
</dbReference>
<dbReference type="InterPro" id="IPR003661">
    <property type="entry name" value="HisK_dim/P_dom"/>
</dbReference>
<dbReference type="SMART" id="SM00091">
    <property type="entry name" value="PAS"/>
    <property type="match status" value="2"/>
</dbReference>
<dbReference type="Pfam" id="PF00512">
    <property type="entry name" value="HisKA"/>
    <property type="match status" value="1"/>
</dbReference>
<dbReference type="PROSITE" id="PS50113">
    <property type="entry name" value="PAC"/>
    <property type="match status" value="2"/>
</dbReference>
<dbReference type="Gene3D" id="3.30.565.10">
    <property type="entry name" value="Histidine kinase-like ATPase, C-terminal domain"/>
    <property type="match status" value="1"/>
</dbReference>
<comment type="subcellular location">
    <subcellularLocation>
        <location evidence="2">Cell membrane</location>
    </subcellularLocation>
</comment>
<dbReference type="CDD" id="cd17535">
    <property type="entry name" value="REC_NarL-like"/>
    <property type="match status" value="1"/>
</dbReference>
<dbReference type="NCBIfam" id="TIGR00229">
    <property type="entry name" value="sensory_box"/>
    <property type="match status" value="1"/>
</dbReference>
<keyword evidence="5" id="KW-0808">Transferase</keyword>
<evidence type="ECO:0000256" key="3">
    <source>
        <dbReference type="ARBA" id="ARBA00012438"/>
    </source>
</evidence>
<keyword evidence="16" id="KW-1185">Reference proteome</keyword>
<dbReference type="SMART" id="SM00387">
    <property type="entry name" value="HATPase_c"/>
    <property type="match status" value="1"/>
</dbReference>
<organism evidence="15 16">
    <name type="scientific">Nocardioides jiangsuensis</name>
    <dbReference type="NCBI Taxonomy" id="2866161"/>
    <lineage>
        <taxon>Bacteria</taxon>
        <taxon>Bacillati</taxon>
        <taxon>Actinomycetota</taxon>
        <taxon>Actinomycetes</taxon>
        <taxon>Propionibacteriales</taxon>
        <taxon>Nocardioidaceae</taxon>
        <taxon>Nocardioides</taxon>
    </lineage>
</organism>
<evidence type="ECO:0000259" key="11">
    <source>
        <dbReference type="PROSITE" id="PS50109"/>
    </source>
</evidence>
<evidence type="ECO:0000256" key="8">
    <source>
        <dbReference type="PROSITE-ProRule" id="PRU00169"/>
    </source>
</evidence>
<dbReference type="PRINTS" id="PR00344">
    <property type="entry name" value="BCTRLSENSOR"/>
</dbReference>
<evidence type="ECO:0000256" key="10">
    <source>
        <dbReference type="SAM" id="MobiDB-lite"/>
    </source>
</evidence>
<dbReference type="SUPFAM" id="SSF47384">
    <property type="entry name" value="Homodimeric domain of signal transducing histidine kinase"/>
    <property type="match status" value="1"/>
</dbReference>
<feature type="domain" description="PAC" evidence="14">
    <location>
        <begin position="358"/>
        <end position="410"/>
    </location>
</feature>
<dbReference type="InterPro" id="IPR035965">
    <property type="entry name" value="PAS-like_dom_sf"/>
</dbReference>
<feature type="domain" description="PAC" evidence="14">
    <location>
        <begin position="231"/>
        <end position="282"/>
    </location>
</feature>
<evidence type="ECO:0000256" key="1">
    <source>
        <dbReference type="ARBA" id="ARBA00000085"/>
    </source>
</evidence>
<feature type="coiled-coil region" evidence="9">
    <location>
        <begin position="401"/>
        <end position="435"/>
    </location>
</feature>
<sequence>MNRDPVTIVVVDDASEVRLLVKTRLRMSGLLRVVGEGADGAQAVALAREHQPALMLLDVSMPGMDGLAALPRVLEVSPSTRVVLYSGFEEQGLAGEAQRLGAAAFIEKSSPIDSLSDRLLDVLAPDERPEPAGGQGAPLASGGPHGVPAVDQQVLDDHVERFREVFEEAAIGMATLTLTGRLVRGNRALAALLRRPVTELTGLFYGQFTDGRGEQVTAALEEIRRRPVDIVQLEHGLAGAADDRRVRAILAPVRDSLGRVLYLFLQVQDVTAERAAVEQLRKSEERFRLLVEAVEDYAIFMLDPTGHVVSWNSGAQRSKGYTDEEIIGQHFRVFYPPEAQARRHPEHELELALRDGHYEEEGWRVRKDGSRFWANVLITAVFNEVGEHIGFAKVTRDNSERRRLEQEREHAVQALASTNAELESANARLEQVAQDQAQFLAVTAHELRTPVGVLGGSAETLTRHGGDLTDEERADLLEAMETSSRRLRRLLADLLTASRLQASSLEIHPAPISVSDIVAEAVTTVSRTTSDAEILVETPADLVVYGDRDRLGQAVDNLLANALRHGTPPVRITARRGSGRVEIRVSDHGSGVTAEAQPRLFKRFATGRSSGGSGLGLFIVRELARVHGGEAFYEQGSPQQPSGAFVISLPSGDGPSDPHPGDPPGTG</sequence>
<feature type="region of interest" description="Disordered" evidence="10">
    <location>
        <begin position="634"/>
        <end position="667"/>
    </location>
</feature>
<evidence type="ECO:0000259" key="14">
    <source>
        <dbReference type="PROSITE" id="PS50113"/>
    </source>
</evidence>
<feature type="domain" description="Response regulatory" evidence="12">
    <location>
        <begin position="7"/>
        <end position="123"/>
    </location>
</feature>
<dbReference type="InterPro" id="IPR036890">
    <property type="entry name" value="HATPase_C_sf"/>
</dbReference>
<keyword evidence="4 8" id="KW-0597">Phosphoprotein</keyword>
<dbReference type="CDD" id="cd00082">
    <property type="entry name" value="HisKA"/>
    <property type="match status" value="1"/>
</dbReference>
<keyword evidence="6" id="KW-0418">Kinase</keyword>
<feature type="domain" description="PAS" evidence="13">
    <location>
        <begin position="283"/>
        <end position="356"/>
    </location>
</feature>
<dbReference type="PROSITE" id="PS50112">
    <property type="entry name" value="PAS"/>
    <property type="match status" value="1"/>
</dbReference>
<dbReference type="PANTHER" id="PTHR43047:SF72">
    <property type="entry name" value="OSMOSENSING HISTIDINE PROTEIN KINASE SLN1"/>
    <property type="match status" value="1"/>
</dbReference>
<dbReference type="PROSITE" id="PS50109">
    <property type="entry name" value="HIS_KIN"/>
    <property type="match status" value="1"/>
</dbReference>
<evidence type="ECO:0000256" key="6">
    <source>
        <dbReference type="ARBA" id="ARBA00022777"/>
    </source>
</evidence>
<dbReference type="Proteomes" id="UP000754710">
    <property type="component" value="Unassembled WGS sequence"/>
</dbReference>
<comment type="catalytic activity">
    <reaction evidence="1">
        <text>ATP + protein L-histidine = ADP + protein N-phospho-L-histidine.</text>
        <dbReference type="EC" id="2.7.13.3"/>
    </reaction>
</comment>
<dbReference type="InterPro" id="IPR005467">
    <property type="entry name" value="His_kinase_dom"/>
</dbReference>
<feature type="modified residue" description="4-aspartylphosphate" evidence="8">
    <location>
        <position position="58"/>
    </location>
</feature>
<dbReference type="InterPro" id="IPR000014">
    <property type="entry name" value="PAS"/>
</dbReference>
<evidence type="ECO:0000256" key="2">
    <source>
        <dbReference type="ARBA" id="ARBA00004236"/>
    </source>
</evidence>
<dbReference type="Gene3D" id="1.10.287.130">
    <property type="match status" value="1"/>
</dbReference>